<dbReference type="RefSeq" id="WP_306433559.1">
    <property type="nucleotide sequence ID" value="NZ_BMVN01000158.1"/>
</dbReference>
<accession>A0ABQ3DEG0</accession>
<dbReference type="Proteomes" id="UP000653644">
    <property type="component" value="Unassembled WGS sequence"/>
</dbReference>
<dbReference type="NCBIfam" id="NF040893">
    <property type="entry name" value="SAVMC3_10250"/>
    <property type="match status" value="1"/>
</dbReference>
<organism evidence="1 2">
    <name type="scientific">Streptomyces canarius</name>
    <dbReference type="NCBI Taxonomy" id="285453"/>
    <lineage>
        <taxon>Bacteria</taxon>
        <taxon>Bacillati</taxon>
        <taxon>Actinomycetota</taxon>
        <taxon>Actinomycetes</taxon>
        <taxon>Kitasatosporales</taxon>
        <taxon>Streptomycetaceae</taxon>
        <taxon>Streptomyces</taxon>
    </lineage>
</organism>
<dbReference type="InterPro" id="IPR054284">
    <property type="entry name" value="DUF7019"/>
</dbReference>
<evidence type="ECO:0000313" key="1">
    <source>
        <dbReference type="EMBL" id="GHA78918.1"/>
    </source>
</evidence>
<evidence type="ECO:0000313" key="2">
    <source>
        <dbReference type="Proteomes" id="UP000653644"/>
    </source>
</evidence>
<keyword evidence="2" id="KW-1185">Reference proteome</keyword>
<name>A0ABQ3DEG0_9ACTN</name>
<comment type="caution">
    <text evidence="1">The sequence shown here is derived from an EMBL/GenBank/DDBJ whole genome shotgun (WGS) entry which is preliminary data.</text>
</comment>
<protein>
    <submittedName>
        <fullName evidence="1">Uncharacterized protein</fullName>
    </submittedName>
</protein>
<gene>
    <name evidence="1" type="ORF">GCM10010345_94870</name>
</gene>
<reference evidence="2" key="1">
    <citation type="journal article" date="2019" name="Int. J. Syst. Evol. Microbiol.">
        <title>The Global Catalogue of Microorganisms (GCM) 10K type strain sequencing project: providing services to taxonomists for standard genome sequencing and annotation.</title>
        <authorList>
            <consortium name="The Broad Institute Genomics Platform"/>
            <consortium name="The Broad Institute Genome Sequencing Center for Infectious Disease"/>
            <person name="Wu L."/>
            <person name="Ma J."/>
        </authorList>
    </citation>
    <scope>NUCLEOTIDE SEQUENCE [LARGE SCALE GENOMIC DNA]</scope>
    <source>
        <strain evidence="2">JCM 4733</strain>
    </source>
</reference>
<dbReference type="EMBL" id="BMVN01000158">
    <property type="protein sequence ID" value="GHA78918.1"/>
    <property type="molecule type" value="Genomic_DNA"/>
</dbReference>
<proteinExistence type="predicted"/>
<sequence length="263" mass="29807">MSDLVYVSERKIYGRLGIRPPYSQQGVQGTLKVPPLLDLSGSRSWDGGSDPLAPHKLVEKAKRRIERDFSPVAFTDFNLRANQWIHFDLDMAHLAVHEDSGRPPEDVALFIGSVSSGTAGQQRDMGVLLCGSVQHLRTRAIPAGRMGSDTTWLHDLILKIERREEEGVNVIPEFLSEIMPTDRSEHRIEETAHGVFGWADRQYPPIVRGRHRGHAIVLMDIDNTRWVNRLLVASPLYVEAVPHRVNSSRRRFGMPRRRRDVTG</sequence>